<accession>A0A9W7JES6</accession>
<organism evidence="1 2">
    <name type="scientific">Hibiscus trionum</name>
    <name type="common">Flower of an hour</name>
    <dbReference type="NCBI Taxonomy" id="183268"/>
    <lineage>
        <taxon>Eukaryota</taxon>
        <taxon>Viridiplantae</taxon>
        <taxon>Streptophyta</taxon>
        <taxon>Embryophyta</taxon>
        <taxon>Tracheophyta</taxon>
        <taxon>Spermatophyta</taxon>
        <taxon>Magnoliopsida</taxon>
        <taxon>eudicotyledons</taxon>
        <taxon>Gunneridae</taxon>
        <taxon>Pentapetalae</taxon>
        <taxon>rosids</taxon>
        <taxon>malvids</taxon>
        <taxon>Malvales</taxon>
        <taxon>Malvaceae</taxon>
        <taxon>Malvoideae</taxon>
        <taxon>Hibiscus</taxon>
    </lineage>
</organism>
<evidence type="ECO:0000313" key="2">
    <source>
        <dbReference type="Proteomes" id="UP001165190"/>
    </source>
</evidence>
<dbReference type="Proteomes" id="UP001165190">
    <property type="component" value="Unassembled WGS sequence"/>
</dbReference>
<proteinExistence type="predicted"/>
<keyword evidence="2" id="KW-1185">Reference proteome</keyword>
<sequence length="79" mass="9455">MHHVVRDDMQQQGDETPMVWEMLLYMYPVLTRLALPQHHAHIPFSLCCRFRICSFCPSFWYWLQGALHYSLPSLYPTNV</sequence>
<comment type="caution">
    <text evidence="1">The sequence shown here is derived from an EMBL/GenBank/DDBJ whole genome shotgun (WGS) entry which is preliminary data.</text>
</comment>
<name>A0A9W7JES6_HIBTR</name>
<dbReference type="OrthoDB" id="1816004at2759"/>
<dbReference type="EMBL" id="BSYR01000069">
    <property type="protein sequence ID" value="GMJ14136.1"/>
    <property type="molecule type" value="Genomic_DNA"/>
</dbReference>
<gene>
    <name evidence="1" type="ORF">HRI_005082700</name>
</gene>
<dbReference type="AlphaFoldDB" id="A0A9W7JES6"/>
<evidence type="ECO:0000313" key="1">
    <source>
        <dbReference type="EMBL" id="GMJ14136.1"/>
    </source>
</evidence>
<protein>
    <submittedName>
        <fullName evidence="1">Uncharacterized protein</fullName>
    </submittedName>
</protein>
<reference evidence="1" key="1">
    <citation type="submission" date="2023-05" db="EMBL/GenBank/DDBJ databases">
        <title>Genome and transcriptome analyses reveal genes involved in the formation of fine ridges on petal epidermal cells in Hibiscus trionum.</title>
        <authorList>
            <person name="Koshimizu S."/>
            <person name="Masuda S."/>
            <person name="Ishii T."/>
            <person name="Shirasu K."/>
            <person name="Hoshino A."/>
            <person name="Arita M."/>
        </authorList>
    </citation>
    <scope>NUCLEOTIDE SEQUENCE</scope>
    <source>
        <strain evidence="1">Hamamatsu line</strain>
    </source>
</reference>